<sequence>MPVRRGHVAPQNTFLDTIIRKFEGQNRKFIIANAQVENCAIIFCNDAFCGMCGYTRAEVMQKPCTCSFLYGPHTRRPAVAQMAKALLGAEERKVEISLYTKNGVCFNCEIDVVPVKNEDGLVIMFILNFELPTDPRPANSSPARELNRVLRIPWVTIAWRQRLRPLLRSLSPSSSVLSQDTELGSPCADLPPLGHESVALDKLLSLPERQQLEEAGAGLLLWDKEEEEEKEGGITGGEKDSLVETRERTGRREVRGHTGLPTTPTSAPPTVTLPLASSHASSRRAERRRGQGEEDRPFHINPPSSSFDGSCWNLKHSSSVDDIKSGQSYWEKRLQLRHSCTAGMVTIRKASVPVGTSDSDLRCRTNSQQMTQSPVDTKTDAFMSLPPGEIRPPCKLINRTHHVTEKVTQREEGQGQR</sequence>
<keyword evidence="6" id="KW-0851">Voltage-gated channel</keyword>
<keyword evidence="11" id="KW-0407">Ion channel</keyword>
<dbReference type="Pfam" id="PF13426">
    <property type="entry name" value="PAS_9"/>
    <property type="match status" value="1"/>
</dbReference>
<name>A0AAD3R959_LATJO</name>
<feature type="region of interest" description="Disordered" evidence="13">
    <location>
        <begin position="374"/>
        <end position="394"/>
    </location>
</feature>
<evidence type="ECO:0000256" key="6">
    <source>
        <dbReference type="ARBA" id="ARBA00022882"/>
    </source>
</evidence>
<evidence type="ECO:0000256" key="11">
    <source>
        <dbReference type="ARBA" id="ARBA00023303"/>
    </source>
</evidence>
<reference evidence="15" key="1">
    <citation type="submission" date="2022-08" db="EMBL/GenBank/DDBJ databases">
        <title>Genome sequencing of akame (Lates japonicus).</title>
        <authorList>
            <person name="Hashiguchi Y."/>
            <person name="Takahashi H."/>
        </authorList>
    </citation>
    <scope>NUCLEOTIDE SEQUENCE</scope>
    <source>
        <strain evidence="15">Kochi</strain>
    </source>
</reference>
<keyword evidence="7" id="KW-0630">Potassium</keyword>
<proteinExistence type="predicted"/>
<gene>
    <name evidence="15" type="ORF">AKAME5_001357500</name>
</gene>
<dbReference type="Gene3D" id="3.30.450.20">
    <property type="entry name" value="PAS domain"/>
    <property type="match status" value="1"/>
</dbReference>
<dbReference type="PANTHER" id="PTHR10217:SF506">
    <property type="entry name" value="POTASSIUM VOLTAGE-GATED CHANNEL SUBFAMILY H MEMBER 2"/>
    <property type="match status" value="1"/>
</dbReference>
<organism evidence="15 16">
    <name type="scientific">Lates japonicus</name>
    <name type="common">Japanese lates</name>
    <dbReference type="NCBI Taxonomy" id="270547"/>
    <lineage>
        <taxon>Eukaryota</taxon>
        <taxon>Metazoa</taxon>
        <taxon>Chordata</taxon>
        <taxon>Craniata</taxon>
        <taxon>Vertebrata</taxon>
        <taxon>Euteleostomi</taxon>
        <taxon>Actinopterygii</taxon>
        <taxon>Neopterygii</taxon>
        <taxon>Teleostei</taxon>
        <taxon>Neoteleostei</taxon>
        <taxon>Acanthomorphata</taxon>
        <taxon>Carangaria</taxon>
        <taxon>Carangaria incertae sedis</taxon>
        <taxon>Centropomidae</taxon>
        <taxon>Lates</taxon>
    </lineage>
</organism>
<dbReference type="InterPro" id="IPR050818">
    <property type="entry name" value="KCNH_animal-type"/>
</dbReference>
<protein>
    <submittedName>
        <fullName evidence="15">Potassium voltage-gated channel subfamily H member 7-like protein</fullName>
    </submittedName>
</protein>
<evidence type="ECO:0000256" key="2">
    <source>
        <dbReference type="ARBA" id="ARBA00022448"/>
    </source>
</evidence>
<dbReference type="CDD" id="cd00130">
    <property type="entry name" value="PAS"/>
    <property type="match status" value="1"/>
</dbReference>
<dbReference type="EMBL" id="BRZM01000048">
    <property type="protein sequence ID" value="GLD61799.1"/>
    <property type="molecule type" value="Genomic_DNA"/>
</dbReference>
<evidence type="ECO:0000256" key="9">
    <source>
        <dbReference type="ARBA" id="ARBA00023065"/>
    </source>
</evidence>
<comment type="catalytic activity">
    <reaction evidence="12">
        <text>K(+)(in) = K(+)(out)</text>
        <dbReference type="Rhea" id="RHEA:29463"/>
        <dbReference type="ChEBI" id="CHEBI:29103"/>
    </reaction>
</comment>
<feature type="domain" description="PAS" evidence="14">
    <location>
        <begin position="37"/>
        <end position="128"/>
    </location>
</feature>
<keyword evidence="10" id="KW-0472">Membrane</keyword>
<evidence type="ECO:0000256" key="7">
    <source>
        <dbReference type="ARBA" id="ARBA00022958"/>
    </source>
</evidence>
<evidence type="ECO:0000256" key="12">
    <source>
        <dbReference type="ARBA" id="ARBA00034430"/>
    </source>
</evidence>
<dbReference type="NCBIfam" id="TIGR00229">
    <property type="entry name" value="sensory_box"/>
    <property type="match status" value="1"/>
</dbReference>
<dbReference type="SUPFAM" id="SSF55785">
    <property type="entry name" value="PYP-like sensor domain (PAS domain)"/>
    <property type="match status" value="1"/>
</dbReference>
<evidence type="ECO:0000256" key="8">
    <source>
        <dbReference type="ARBA" id="ARBA00022989"/>
    </source>
</evidence>
<evidence type="ECO:0000256" key="5">
    <source>
        <dbReference type="ARBA" id="ARBA00022826"/>
    </source>
</evidence>
<evidence type="ECO:0000259" key="14">
    <source>
        <dbReference type="Pfam" id="PF13426"/>
    </source>
</evidence>
<dbReference type="InterPro" id="IPR035965">
    <property type="entry name" value="PAS-like_dom_sf"/>
</dbReference>
<dbReference type="InterPro" id="IPR000014">
    <property type="entry name" value="PAS"/>
</dbReference>
<dbReference type="GO" id="GO:0034702">
    <property type="term" value="C:monoatomic ion channel complex"/>
    <property type="evidence" value="ECO:0007669"/>
    <property type="project" value="UniProtKB-KW"/>
</dbReference>
<feature type="compositionally biased region" description="Low complexity" evidence="13">
    <location>
        <begin position="257"/>
        <end position="280"/>
    </location>
</feature>
<dbReference type="GO" id="GO:0086091">
    <property type="term" value="P:regulation of heart rate by cardiac conduction"/>
    <property type="evidence" value="ECO:0007669"/>
    <property type="project" value="TreeGrafter"/>
</dbReference>
<evidence type="ECO:0000256" key="3">
    <source>
        <dbReference type="ARBA" id="ARBA00022538"/>
    </source>
</evidence>
<keyword evidence="4" id="KW-0812">Transmembrane</keyword>
<evidence type="ECO:0000313" key="15">
    <source>
        <dbReference type="EMBL" id="GLD61799.1"/>
    </source>
</evidence>
<dbReference type="FunFam" id="3.30.450.20:FF:000001">
    <property type="entry name" value="Potassium voltage-gated channel subfamily H member 7"/>
    <property type="match status" value="1"/>
</dbReference>
<keyword evidence="16" id="KW-1185">Reference proteome</keyword>
<dbReference type="Proteomes" id="UP001279410">
    <property type="component" value="Unassembled WGS sequence"/>
</dbReference>
<dbReference type="GO" id="GO:0060307">
    <property type="term" value="P:regulation of ventricular cardiac muscle cell membrane repolarization"/>
    <property type="evidence" value="ECO:0007669"/>
    <property type="project" value="TreeGrafter"/>
</dbReference>
<dbReference type="GO" id="GO:0086013">
    <property type="term" value="P:membrane repolarization during cardiac muscle cell action potential"/>
    <property type="evidence" value="ECO:0007669"/>
    <property type="project" value="TreeGrafter"/>
</dbReference>
<feature type="region of interest" description="Disordered" evidence="13">
    <location>
        <begin position="217"/>
        <end position="309"/>
    </location>
</feature>
<keyword evidence="3" id="KW-0633">Potassium transport</keyword>
<keyword evidence="9" id="KW-0406">Ion transport</keyword>
<evidence type="ECO:0000313" key="16">
    <source>
        <dbReference type="Proteomes" id="UP001279410"/>
    </source>
</evidence>
<comment type="caution">
    <text evidence="15">The sequence shown here is derived from an EMBL/GenBank/DDBJ whole genome shotgun (WGS) entry which is preliminary data.</text>
</comment>
<feature type="compositionally biased region" description="Basic and acidic residues" evidence="13">
    <location>
        <begin position="288"/>
        <end position="298"/>
    </location>
</feature>
<accession>A0AAD3R959</accession>
<dbReference type="PANTHER" id="PTHR10217">
    <property type="entry name" value="VOLTAGE AND LIGAND GATED POTASSIUM CHANNEL"/>
    <property type="match status" value="1"/>
</dbReference>
<evidence type="ECO:0000256" key="4">
    <source>
        <dbReference type="ARBA" id="ARBA00022692"/>
    </source>
</evidence>
<comment type="subcellular location">
    <subcellularLocation>
        <location evidence="1">Membrane</location>
        <topology evidence="1">Multi-pass membrane protein</topology>
    </subcellularLocation>
</comment>
<keyword evidence="5" id="KW-0631">Potassium channel</keyword>
<evidence type="ECO:0000256" key="1">
    <source>
        <dbReference type="ARBA" id="ARBA00004141"/>
    </source>
</evidence>
<dbReference type="GO" id="GO:0005242">
    <property type="term" value="F:inward rectifier potassium channel activity"/>
    <property type="evidence" value="ECO:0007669"/>
    <property type="project" value="TreeGrafter"/>
</dbReference>
<dbReference type="GO" id="GO:0005886">
    <property type="term" value="C:plasma membrane"/>
    <property type="evidence" value="ECO:0007669"/>
    <property type="project" value="TreeGrafter"/>
</dbReference>
<evidence type="ECO:0000256" key="10">
    <source>
        <dbReference type="ARBA" id="ARBA00023136"/>
    </source>
</evidence>
<dbReference type="AlphaFoldDB" id="A0AAD3R959"/>
<feature type="compositionally biased region" description="Basic and acidic residues" evidence="13">
    <location>
        <begin position="237"/>
        <end position="256"/>
    </location>
</feature>
<keyword evidence="2" id="KW-0813">Transport</keyword>
<evidence type="ECO:0000256" key="13">
    <source>
        <dbReference type="SAM" id="MobiDB-lite"/>
    </source>
</evidence>
<keyword evidence="8" id="KW-1133">Transmembrane helix</keyword>